<comment type="caution">
    <text evidence="1">The sequence shown here is derived from an EMBL/GenBank/DDBJ whole genome shotgun (WGS) entry which is preliminary data.</text>
</comment>
<evidence type="ECO:0000313" key="1">
    <source>
        <dbReference type="EMBL" id="GBP33146.1"/>
    </source>
</evidence>
<dbReference type="Proteomes" id="UP000299102">
    <property type="component" value="Unassembled WGS sequence"/>
</dbReference>
<keyword evidence="2" id="KW-1185">Reference proteome</keyword>
<dbReference type="EMBL" id="BGZK01000270">
    <property type="protein sequence ID" value="GBP33146.1"/>
    <property type="molecule type" value="Genomic_DNA"/>
</dbReference>
<proteinExistence type="predicted"/>
<sequence>MTWPEIVARRGGKHLVARTLRSRTFPVHKRRRGDVRRDARSLPNYYGALPHLHTPRRGPSWRQIDFLPFIRQVNRTWGPCRASRATELLRAGFFVTSLHLRKLE</sequence>
<evidence type="ECO:0000313" key="2">
    <source>
        <dbReference type="Proteomes" id="UP000299102"/>
    </source>
</evidence>
<name>A0A4C1V456_EUMVA</name>
<organism evidence="1 2">
    <name type="scientific">Eumeta variegata</name>
    <name type="common">Bagworm moth</name>
    <name type="synonym">Eumeta japonica</name>
    <dbReference type="NCBI Taxonomy" id="151549"/>
    <lineage>
        <taxon>Eukaryota</taxon>
        <taxon>Metazoa</taxon>
        <taxon>Ecdysozoa</taxon>
        <taxon>Arthropoda</taxon>
        <taxon>Hexapoda</taxon>
        <taxon>Insecta</taxon>
        <taxon>Pterygota</taxon>
        <taxon>Neoptera</taxon>
        <taxon>Endopterygota</taxon>
        <taxon>Lepidoptera</taxon>
        <taxon>Glossata</taxon>
        <taxon>Ditrysia</taxon>
        <taxon>Tineoidea</taxon>
        <taxon>Psychidae</taxon>
        <taxon>Oiketicinae</taxon>
        <taxon>Eumeta</taxon>
    </lineage>
</organism>
<protein>
    <submittedName>
        <fullName evidence="1">Uncharacterized protein</fullName>
    </submittedName>
</protein>
<dbReference type="AlphaFoldDB" id="A0A4C1V456"/>
<reference evidence="1 2" key="1">
    <citation type="journal article" date="2019" name="Commun. Biol.">
        <title>The bagworm genome reveals a unique fibroin gene that provides high tensile strength.</title>
        <authorList>
            <person name="Kono N."/>
            <person name="Nakamura H."/>
            <person name="Ohtoshi R."/>
            <person name="Tomita M."/>
            <person name="Numata K."/>
            <person name="Arakawa K."/>
        </authorList>
    </citation>
    <scope>NUCLEOTIDE SEQUENCE [LARGE SCALE GENOMIC DNA]</scope>
</reference>
<gene>
    <name evidence="1" type="ORF">EVAR_14827_1</name>
</gene>
<accession>A0A4C1V456</accession>